<sequence length="170" mass="18346">MGGYRRRSLSNSVHSNVLAGVPDPLRALPPIIATYLSRKLATPLVPDTCHSSQLRRSGIPITARNGSQQYFSSETHSYDRQLGCQDTRVLGIRMSVRVLDHPHCTSIAHPYGPSNGIVGTEPSMSTEMEAESECADGVLCPKTNNNNNNNNNNTNNNNIAVAKKSGSDNG</sequence>
<feature type="region of interest" description="Disordered" evidence="1">
    <location>
        <begin position="145"/>
        <end position="170"/>
    </location>
</feature>
<evidence type="ECO:0000313" key="3">
    <source>
        <dbReference type="Proteomes" id="UP000007755"/>
    </source>
</evidence>
<dbReference type="Proteomes" id="UP000007755">
    <property type="component" value="Unassembled WGS sequence"/>
</dbReference>
<evidence type="ECO:0000313" key="2">
    <source>
        <dbReference type="EMBL" id="EGI69144.1"/>
    </source>
</evidence>
<keyword evidence="3" id="KW-1185">Reference proteome</keyword>
<protein>
    <submittedName>
        <fullName evidence="2">Uncharacterized protein</fullName>
    </submittedName>
</protein>
<gene>
    <name evidence="2" type="ORF">G5I_02121</name>
</gene>
<dbReference type="EMBL" id="GL888030">
    <property type="protein sequence ID" value="EGI69144.1"/>
    <property type="molecule type" value="Genomic_DNA"/>
</dbReference>
<organism evidence="3">
    <name type="scientific">Acromyrmex echinatior</name>
    <name type="common">Panamanian leafcutter ant</name>
    <name type="synonym">Acromyrmex octospinosus echinatior</name>
    <dbReference type="NCBI Taxonomy" id="103372"/>
    <lineage>
        <taxon>Eukaryota</taxon>
        <taxon>Metazoa</taxon>
        <taxon>Ecdysozoa</taxon>
        <taxon>Arthropoda</taxon>
        <taxon>Hexapoda</taxon>
        <taxon>Insecta</taxon>
        <taxon>Pterygota</taxon>
        <taxon>Neoptera</taxon>
        <taxon>Endopterygota</taxon>
        <taxon>Hymenoptera</taxon>
        <taxon>Apocrita</taxon>
        <taxon>Aculeata</taxon>
        <taxon>Formicoidea</taxon>
        <taxon>Formicidae</taxon>
        <taxon>Myrmicinae</taxon>
        <taxon>Acromyrmex</taxon>
    </lineage>
</organism>
<proteinExistence type="predicted"/>
<reference evidence="2" key="1">
    <citation type="submission" date="2011-02" db="EMBL/GenBank/DDBJ databases">
        <title>The genome of the leaf-cutting ant Acromyrmex echinatior suggests key adaptations to social evolution and fungus farming.</title>
        <authorList>
            <person name="Nygaard S."/>
            <person name="Zhang G."/>
        </authorList>
    </citation>
    <scope>NUCLEOTIDE SEQUENCE</scope>
</reference>
<accession>F4W9G9</accession>
<name>F4W9G9_ACREC</name>
<dbReference type="AlphaFoldDB" id="F4W9G9"/>
<dbReference type="InParanoid" id="F4W9G9"/>
<evidence type="ECO:0000256" key="1">
    <source>
        <dbReference type="SAM" id="MobiDB-lite"/>
    </source>
</evidence>
<feature type="compositionally biased region" description="Low complexity" evidence="1">
    <location>
        <begin position="145"/>
        <end position="158"/>
    </location>
</feature>